<name>J9D6R2_EDHAE</name>
<evidence type="ECO:0000313" key="3">
    <source>
        <dbReference type="Proteomes" id="UP000003163"/>
    </source>
</evidence>
<sequence>MVFFWTITFLIFTISIVAFISLLFSPKNSFLRANLNVFSSIEVDEELNFRFNTLIASGEKIDVDILAYLKNNSALQKELFDDRAKKEKKQIIPTLINKNNHLKLVCILKRQFWDVGLKFMDKMYRNFLTFTPLGSNFTLKINELNHLIKPQILELEENPKFGEKVDEYIKTIKVFEFISKEIVRKILERNYNEFLVSKSDKGEIARIENYVKEMVKL</sequence>
<keyword evidence="1" id="KW-0812">Transmembrane</keyword>
<dbReference type="AlphaFoldDB" id="J9D6R2"/>
<dbReference type="HOGENOM" id="CLU_1272282_0_0_1"/>
<dbReference type="InParanoid" id="J9D6R2"/>
<organism evidence="2 3">
    <name type="scientific">Edhazardia aedis (strain USNM 41457)</name>
    <name type="common">Microsporidian parasite</name>
    <dbReference type="NCBI Taxonomy" id="1003232"/>
    <lineage>
        <taxon>Eukaryota</taxon>
        <taxon>Fungi</taxon>
        <taxon>Fungi incertae sedis</taxon>
        <taxon>Microsporidia</taxon>
        <taxon>Edhazardia</taxon>
    </lineage>
</organism>
<feature type="transmembrane region" description="Helical" evidence="1">
    <location>
        <begin position="6"/>
        <end position="24"/>
    </location>
</feature>
<dbReference type="Proteomes" id="UP000003163">
    <property type="component" value="Unassembled WGS sequence"/>
</dbReference>
<comment type="caution">
    <text evidence="2">The sequence shown here is derived from an EMBL/GenBank/DDBJ whole genome shotgun (WGS) entry which is preliminary data.</text>
</comment>
<dbReference type="EMBL" id="AFBI03000037">
    <property type="protein sequence ID" value="EJW03471.1"/>
    <property type="molecule type" value="Genomic_DNA"/>
</dbReference>
<keyword evidence="3" id="KW-1185">Reference proteome</keyword>
<dbReference type="VEuPathDB" id="MicrosporidiaDB:EDEG_02191"/>
<accession>J9D6R2</accession>
<evidence type="ECO:0000313" key="2">
    <source>
        <dbReference type="EMBL" id="EJW03471.1"/>
    </source>
</evidence>
<keyword evidence="1" id="KW-0472">Membrane</keyword>
<reference evidence="2 3" key="1">
    <citation type="submission" date="2011-08" db="EMBL/GenBank/DDBJ databases">
        <authorList>
            <person name="Liu Z.J."/>
            <person name="Shi F.L."/>
            <person name="Lu J.Q."/>
            <person name="Li M."/>
            <person name="Wang Z.L."/>
        </authorList>
    </citation>
    <scope>NUCLEOTIDE SEQUENCE [LARGE SCALE GENOMIC DNA]</scope>
    <source>
        <strain evidence="2 3">USNM 41457</strain>
    </source>
</reference>
<keyword evidence="1" id="KW-1133">Transmembrane helix</keyword>
<proteinExistence type="predicted"/>
<protein>
    <submittedName>
        <fullName evidence="2">Uncharacterized protein</fullName>
    </submittedName>
</protein>
<evidence type="ECO:0000256" key="1">
    <source>
        <dbReference type="SAM" id="Phobius"/>
    </source>
</evidence>
<gene>
    <name evidence="2" type="ORF">EDEG_02191</name>
</gene>
<reference evidence="3" key="2">
    <citation type="submission" date="2015-07" db="EMBL/GenBank/DDBJ databases">
        <title>Contrasting host-pathogen interactions and genome evolution in two generalist and specialist microsporidian pathogens of mosquitoes.</title>
        <authorList>
            <consortium name="The Broad Institute Genomics Platform"/>
            <consortium name="The Broad Institute Genome Sequencing Center for Infectious Disease"/>
            <person name="Cuomo C.A."/>
            <person name="Sanscrainte N.D."/>
            <person name="Goldberg J.M."/>
            <person name="Heiman D."/>
            <person name="Young S."/>
            <person name="Zeng Q."/>
            <person name="Becnel J.J."/>
            <person name="Birren B.W."/>
        </authorList>
    </citation>
    <scope>NUCLEOTIDE SEQUENCE [LARGE SCALE GENOMIC DNA]</scope>
    <source>
        <strain evidence="3">USNM 41457</strain>
    </source>
</reference>